<reference evidence="1 2" key="1">
    <citation type="journal article" date="2016" name="Nat. Commun.">
        <title>Thousands of microbial genomes shed light on interconnected biogeochemical processes in an aquifer system.</title>
        <authorList>
            <person name="Anantharaman K."/>
            <person name="Brown C.T."/>
            <person name="Hug L.A."/>
            <person name="Sharon I."/>
            <person name="Castelle C.J."/>
            <person name="Probst A.J."/>
            <person name="Thomas B.C."/>
            <person name="Singh A."/>
            <person name="Wilkins M.J."/>
            <person name="Karaoz U."/>
            <person name="Brodie E.L."/>
            <person name="Williams K.H."/>
            <person name="Hubbard S.S."/>
            <person name="Banfield J.F."/>
        </authorList>
    </citation>
    <scope>NUCLEOTIDE SEQUENCE [LARGE SCALE GENOMIC DNA]</scope>
</reference>
<dbReference type="EMBL" id="MFMU01000012">
    <property type="protein sequence ID" value="OGG93184.1"/>
    <property type="molecule type" value="Genomic_DNA"/>
</dbReference>
<proteinExistence type="predicted"/>
<organism evidence="1 2">
    <name type="scientific">Candidatus Kaiserbacteria bacterium RIFOXYD1_FULL_47_14</name>
    <dbReference type="NCBI Taxonomy" id="1798533"/>
    <lineage>
        <taxon>Bacteria</taxon>
        <taxon>Candidatus Kaiseribacteriota</taxon>
    </lineage>
</organism>
<gene>
    <name evidence="1" type="ORF">A2609_03020</name>
</gene>
<dbReference type="AlphaFoldDB" id="A0A1F6G4Y8"/>
<dbReference type="Proteomes" id="UP000176867">
    <property type="component" value="Unassembled WGS sequence"/>
</dbReference>
<evidence type="ECO:0000313" key="1">
    <source>
        <dbReference type="EMBL" id="OGG93184.1"/>
    </source>
</evidence>
<name>A0A1F6G4Y8_9BACT</name>
<evidence type="ECO:0008006" key="3">
    <source>
        <dbReference type="Google" id="ProtNLM"/>
    </source>
</evidence>
<protein>
    <recommendedName>
        <fullName evidence="3">Nucleoside 2-deoxyribosyltransferase</fullName>
    </recommendedName>
</protein>
<evidence type="ECO:0000313" key="2">
    <source>
        <dbReference type="Proteomes" id="UP000176867"/>
    </source>
</evidence>
<accession>A0A1F6G4Y8</accession>
<sequence length="140" mass="16011">MKWYFASRMRHKANIAAISEFLKKNGQTVTSEWAHNGSLKPYEQNIPDCQLLSKEIVRSLLDTDIFVLISDPEGTDMFIELGVCLAKSTLSQNITIYIVGKHAKRSLMHLHPSIVHAVDMQEVFEREKIAYQGFDIPDFN</sequence>
<comment type="caution">
    <text evidence="1">The sequence shown here is derived from an EMBL/GenBank/DDBJ whole genome shotgun (WGS) entry which is preliminary data.</text>
</comment>